<name>A0A6I6E1A7_THETI</name>
<dbReference type="PANTHER" id="PTHR47992">
    <property type="entry name" value="PROTEIN PHOSPHATASE"/>
    <property type="match status" value="1"/>
</dbReference>
<dbReference type="RefSeq" id="WP_153975909.1">
    <property type="nucleotide sequence ID" value="NZ_CP039268.1"/>
</dbReference>
<protein>
    <submittedName>
        <fullName evidence="2">Serine/threonine-protein phosphatase</fullName>
    </submittedName>
</protein>
<keyword evidence="3" id="KW-1185">Reference proteome</keyword>
<dbReference type="SUPFAM" id="SSF81606">
    <property type="entry name" value="PP2C-like"/>
    <property type="match status" value="1"/>
</dbReference>
<dbReference type="KEGG" id="ttp:E6P07_12480"/>
<dbReference type="SMART" id="SM00332">
    <property type="entry name" value="PP2Cc"/>
    <property type="match status" value="1"/>
</dbReference>
<accession>A0A6I6E1A7</accession>
<dbReference type="InterPro" id="IPR015655">
    <property type="entry name" value="PP2C"/>
</dbReference>
<organism evidence="2 3">
    <name type="scientific">Thermochromatium tepidum ATCC 43061</name>
    <dbReference type="NCBI Taxonomy" id="316276"/>
    <lineage>
        <taxon>Bacteria</taxon>
        <taxon>Pseudomonadati</taxon>
        <taxon>Pseudomonadota</taxon>
        <taxon>Gammaproteobacteria</taxon>
        <taxon>Chromatiales</taxon>
        <taxon>Chromatiaceae</taxon>
        <taxon>Thermochromatium</taxon>
    </lineage>
</organism>
<dbReference type="EMBL" id="CP039268">
    <property type="protein sequence ID" value="QGU33721.1"/>
    <property type="molecule type" value="Genomic_DNA"/>
</dbReference>
<dbReference type="OrthoDB" id="9801841at2"/>
<dbReference type="CDD" id="cd00143">
    <property type="entry name" value="PP2Cc"/>
    <property type="match status" value="1"/>
</dbReference>
<dbReference type="PROSITE" id="PS51746">
    <property type="entry name" value="PPM_2"/>
    <property type="match status" value="1"/>
</dbReference>
<dbReference type="Gene3D" id="3.60.40.10">
    <property type="entry name" value="PPM-type phosphatase domain"/>
    <property type="match status" value="1"/>
</dbReference>
<dbReference type="Pfam" id="PF13672">
    <property type="entry name" value="PP2C_2"/>
    <property type="match status" value="1"/>
</dbReference>
<dbReference type="InterPro" id="IPR001932">
    <property type="entry name" value="PPM-type_phosphatase-like_dom"/>
</dbReference>
<dbReference type="Proteomes" id="UP000426424">
    <property type="component" value="Chromosome"/>
</dbReference>
<reference evidence="2 3" key="1">
    <citation type="submission" date="2019-12" db="EMBL/GenBank/DDBJ databases">
        <title>The complete genome of the thermophilic, anoxygenic phototrophic gammaproteobacterium Thermochromatium tepidum.</title>
        <authorList>
            <person name="Sattley W.M."/>
            <person name="Swingley W.D."/>
            <person name="Burchell B.M."/>
            <person name="Gurbani S.A."/>
            <person name="Kujawa C.M."/>
            <person name="Nuccio D.A."/>
            <person name="Schladweiler J."/>
            <person name="Shaffer K.N."/>
            <person name="Stokes L.M."/>
            <person name="Touchman J.W."/>
            <person name="Blankenship R.E."/>
            <person name="Madigan M.T."/>
        </authorList>
    </citation>
    <scope>NUCLEOTIDE SEQUENCE [LARGE SCALE GENOMIC DNA]</scope>
    <source>
        <strain evidence="2 3">ATCC 43061</strain>
    </source>
</reference>
<sequence length="260" mass="28033">MDIEPVSAFALDFSWRTDQGRVRQRNEDAVIVRPEFGLVVVADGVGGATAGHVASRLATETIANRFNRRVGVSATAEKARLYLQAAVEEANIAILRHAEENHACVGMGTTVVVGAVGLDWLAFAYVGDSRLYRLRNDELIQLSRDHSFIQEVVDQGFFSSREDARRYGIGENILTRALGTAPSVAVSSDVIAIDSGDLFLFCTDGLSGLVPDDWLMQILSSIGDETLESAADALVRLANERGGTDNITLALLRIGARLAV</sequence>
<evidence type="ECO:0000313" key="2">
    <source>
        <dbReference type="EMBL" id="QGU33721.1"/>
    </source>
</evidence>
<proteinExistence type="predicted"/>
<gene>
    <name evidence="2" type="ORF">E6P07_12480</name>
</gene>
<feature type="domain" description="PPM-type phosphatase" evidence="1">
    <location>
        <begin position="12"/>
        <end position="254"/>
    </location>
</feature>
<evidence type="ECO:0000313" key="3">
    <source>
        <dbReference type="Proteomes" id="UP000426424"/>
    </source>
</evidence>
<dbReference type="InterPro" id="IPR036457">
    <property type="entry name" value="PPM-type-like_dom_sf"/>
</dbReference>
<evidence type="ECO:0000259" key="1">
    <source>
        <dbReference type="PROSITE" id="PS51746"/>
    </source>
</evidence>
<dbReference type="GO" id="GO:0004722">
    <property type="term" value="F:protein serine/threonine phosphatase activity"/>
    <property type="evidence" value="ECO:0007669"/>
    <property type="project" value="InterPro"/>
</dbReference>
<dbReference type="SMART" id="SM00331">
    <property type="entry name" value="PP2C_SIG"/>
    <property type="match status" value="1"/>
</dbReference>
<dbReference type="AlphaFoldDB" id="A0A6I6E1A7"/>